<dbReference type="SUPFAM" id="SSF56219">
    <property type="entry name" value="DNase I-like"/>
    <property type="match status" value="1"/>
</dbReference>
<protein>
    <recommendedName>
        <fullName evidence="3">Endonuclease/exonuclease/phosphatase domain-containing protein</fullName>
    </recommendedName>
</protein>
<feature type="region of interest" description="Disordered" evidence="1">
    <location>
        <begin position="17"/>
        <end position="45"/>
    </location>
</feature>
<evidence type="ECO:0000256" key="1">
    <source>
        <dbReference type="SAM" id="MobiDB-lite"/>
    </source>
</evidence>
<gene>
    <name evidence="2" type="ORF">OCBIM_22009154mg</name>
</gene>
<dbReference type="InterPro" id="IPR036691">
    <property type="entry name" value="Endo/exonu/phosph_ase_sf"/>
</dbReference>
<reference evidence="2" key="1">
    <citation type="submission" date="2015-07" db="EMBL/GenBank/DDBJ databases">
        <title>MeaNS - Measles Nucleotide Surveillance Program.</title>
        <authorList>
            <person name="Tran T."/>
            <person name="Druce J."/>
        </authorList>
    </citation>
    <scope>NUCLEOTIDE SEQUENCE</scope>
    <source>
        <strain evidence="2">UCB-OBI-ISO-001</strain>
        <tissue evidence="2">Gonad</tissue>
    </source>
</reference>
<dbReference type="Gene3D" id="3.60.10.10">
    <property type="entry name" value="Endonuclease/exonuclease/phosphatase"/>
    <property type="match status" value="1"/>
</dbReference>
<evidence type="ECO:0000313" key="2">
    <source>
        <dbReference type="EMBL" id="KOF67634.1"/>
    </source>
</evidence>
<sequence length="179" mass="20108">MNSRNSMLEDNDVKEACLSNEDGSSPSRAFHDQQKGPDCQQTTVSNRSTIRVGTWNVRTLYQSGKLEHVKQEMMRLTIDILGKNKTSWLNDGDFNIDDFKMIYTSGNKHEKGIGLLLDSDMAKCVLGNVYVPTADNREAIDAFYETFEEAKFQCKSDEINIIMGNLNAKGPGDSSRNQI</sequence>
<accession>A0A0L8FSI8</accession>
<dbReference type="EMBL" id="KQ426900">
    <property type="protein sequence ID" value="KOF67634.1"/>
    <property type="molecule type" value="Genomic_DNA"/>
</dbReference>
<evidence type="ECO:0008006" key="3">
    <source>
        <dbReference type="Google" id="ProtNLM"/>
    </source>
</evidence>
<proteinExistence type="predicted"/>
<name>A0A0L8FSI8_OCTBM</name>
<dbReference type="AlphaFoldDB" id="A0A0L8FSI8"/>
<organism evidence="2">
    <name type="scientific">Octopus bimaculoides</name>
    <name type="common">California two-spotted octopus</name>
    <dbReference type="NCBI Taxonomy" id="37653"/>
    <lineage>
        <taxon>Eukaryota</taxon>
        <taxon>Metazoa</taxon>
        <taxon>Spiralia</taxon>
        <taxon>Lophotrochozoa</taxon>
        <taxon>Mollusca</taxon>
        <taxon>Cephalopoda</taxon>
        <taxon>Coleoidea</taxon>
        <taxon>Octopodiformes</taxon>
        <taxon>Octopoda</taxon>
        <taxon>Incirrata</taxon>
        <taxon>Octopodidae</taxon>
        <taxon>Octopus</taxon>
    </lineage>
</organism>